<keyword evidence="5 6" id="KW-0408">Iron</keyword>
<dbReference type="InterPro" id="IPR050121">
    <property type="entry name" value="Cytochrome_P450_monoxygenase"/>
</dbReference>
<dbReference type="Pfam" id="PF00067">
    <property type="entry name" value="p450"/>
    <property type="match status" value="1"/>
</dbReference>
<dbReference type="GO" id="GO:0005506">
    <property type="term" value="F:iron ion binding"/>
    <property type="evidence" value="ECO:0007669"/>
    <property type="project" value="InterPro"/>
</dbReference>
<evidence type="ECO:0008006" key="9">
    <source>
        <dbReference type="Google" id="ProtNLM"/>
    </source>
</evidence>
<feature type="binding site" description="axial binding residue" evidence="6">
    <location>
        <position position="578"/>
    </location>
    <ligand>
        <name>heme</name>
        <dbReference type="ChEBI" id="CHEBI:30413"/>
    </ligand>
    <ligandPart>
        <name>Fe</name>
        <dbReference type="ChEBI" id="CHEBI:18248"/>
    </ligandPart>
</feature>
<evidence type="ECO:0000256" key="2">
    <source>
        <dbReference type="ARBA" id="ARBA00010617"/>
    </source>
</evidence>
<dbReference type="SUPFAM" id="SSF48264">
    <property type="entry name" value="Cytochrome P450"/>
    <property type="match status" value="1"/>
</dbReference>
<dbReference type="InterPro" id="IPR018607">
    <property type="entry name" value="Ctf8"/>
</dbReference>
<dbReference type="Pfam" id="PF09696">
    <property type="entry name" value="Ctf8"/>
    <property type="match status" value="1"/>
</dbReference>
<dbReference type="AlphaFoldDB" id="A0AAD9Z8W1"/>
<dbReference type="GO" id="GO:0031390">
    <property type="term" value="C:Ctf18 RFC-like complex"/>
    <property type="evidence" value="ECO:0007669"/>
    <property type="project" value="InterPro"/>
</dbReference>
<dbReference type="Gene3D" id="1.10.630.10">
    <property type="entry name" value="Cytochrome P450"/>
    <property type="match status" value="1"/>
</dbReference>
<evidence type="ECO:0000256" key="5">
    <source>
        <dbReference type="ARBA" id="ARBA00023004"/>
    </source>
</evidence>
<sequence>MPSIPLHLSPKDPISTTANPLPQVLQTPTGLAILEIQGTINLPQASPSESTIPVGRLVFPDYSADNPSSNTAWMKRVHLYVGQHQRLPGEMKKLPKAVAVIKRRETNDAANEELEIMEIVYWKVVFSSRSTMGLDGVSQERNMSLVFGWLRWTLTVAFGAVCVKLLLTVVYNVYFHPLRNFPGPKLAAATPFPFVWRIVNGRMVKWTQVLHAKYGIVVRIHPDELSFIGSSAWKDIFLDPRPQLPKPTIGMVETPSRVPSITTIPDPENHHCQRKIISHAFSPRALQEQEYILQKWTDLLINRLHDRRKEVDVCEWYNYLTFDVIGDLCFGESFHCLETAENHPWIAAIFPGLKIAQLLTIFHHFPPLDKIVRWALPFALAEKYKENFTFTSQKIDQRIAAKSERPDFMKYILENNYPGGMTREEIDSTTALLVLAGSETSAQTITGATYFALSNPPVMERLKQEIRRTFAKDPSKITVRAVSELPYMHAVIQETLRMHPTEPIAVPRQVDRPIEVCGVTVPAGVRVGIPQQTAYRTSFNFVEPDTFVPERWLDDADPNFARDDKAMFEPFLVGPRNCIGKPLAWAEMKLTLTKILLNFDLELSEKNIGDWSDKKVFLMNEKKPLYVKIWPRA</sequence>
<comment type="cofactor">
    <cofactor evidence="1 6">
        <name>heme</name>
        <dbReference type="ChEBI" id="CHEBI:30413"/>
    </cofactor>
</comment>
<comment type="similarity">
    <text evidence="2">Belongs to the cytochrome P450 family.</text>
</comment>
<name>A0AAD9Z8W1_9LECA</name>
<dbReference type="InterPro" id="IPR002401">
    <property type="entry name" value="Cyt_P450_E_grp-I"/>
</dbReference>
<gene>
    <name evidence="7" type="ORF">OEA41_006387</name>
</gene>
<dbReference type="PRINTS" id="PR00463">
    <property type="entry name" value="EP450I"/>
</dbReference>
<evidence type="ECO:0000313" key="7">
    <source>
        <dbReference type="EMBL" id="KAK3173058.1"/>
    </source>
</evidence>
<evidence type="ECO:0000256" key="1">
    <source>
        <dbReference type="ARBA" id="ARBA00001971"/>
    </source>
</evidence>
<dbReference type="InterPro" id="IPR036396">
    <property type="entry name" value="Cyt_P450_sf"/>
</dbReference>
<reference evidence="7" key="1">
    <citation type="submission" date="2022-11" db="EMBL/GenBank/DDBJ databases">
        <title>Chromosomal genome sequence assembly and mating type (MAT) locus characterization of the leprose asexual lichenized fungus Lepraria neglecta (Nyl.) Erichsen.</title>
        <authorList>
            <person name="Allen J.L."/>
            <person name="Pfeffer B."/>
        </authorList>
    </citation>
    <scope>NUCLEOTIDE SEQUENCE</scope>
    <source>
        <strain evidence="7">Allen 5258</strain>
    </source>
</reference>
<keyword evidence="3 6" id="KW-0349">Heme</keyword>
<dbReference type="GO" id="GO:0020037">
    <property type="term" value="F:heme binding"/>
    <property type="evidence" value="ECO:0007669"/>
    <property type="project" value="InterPro"/>
</dbReference>
<evidence type="ECO:0000256" key="6">
    <source>
        <dbReference type="PIRSR" id="PIRSR602401-1"/>
    </source>
</evidence>
<keyword evidence="8" id="KW-1185">Reference proteome</keyword>
<accession>A0AAD9Z8W1</accession>
<dbReference type="PRINTS" id="PR00385">
    <property type="entry name" value="P450"/>
</dbReference>
<dbReference type="PANTHER" id="PTHR24305">
    <property type="entry name" value="CYTOCHROME P450"/>
    <property type="match status" value="1"/>
</dbReference>
<dbReference type="GO" id="GO:0016705">
    <property type="term" value="F:oxidoreductase activity, acting on paired donors, with incorporation or reduction of molecular oxygen"/>
    <property type="evidence" value="ECO:0007669"/>
    <property type="project" value="InterPro"/>
</dbReference>
<keyword evidence="4 6" id="KW-0479">Metal-binding</keyword>
<organism evidence="7 8">
    <name type="scientific">Lepraria neglecta</name>
    <dbReference type="NCBI Taxonomy" id="209136"/>
    <lineage>
        <taxon>Eukaryota</taxon>
        <taxon>Fungi</taxon>
        <taxon>Dikarya</taxon>
        <taxon>Ascomycota</taxon>
        <taxon>Pezizomycotina</taxon>
        <taxon>Lecanoromycetes</taxon>
        <taxon>OSLEUM clade</taxon>
        <taxon>Lecanoromycetidae</taxon>
        <taxon>Lecanorales</taxon>
        <taxon>Lecanorineae</taxon>
        <taxon>Stereocaulaceae</taxon>
        <taxon>Lepraria</taxon>
    </lineage>
</organism>
<dbReference type="GO" id="GO:0004497">
    <property type="term" value="F:monooxygenase activity"/>
    <property type="evidence" value="ECO:0007669"/>
    <property type="project" value="InterPro"/>
</dbReference>
<dbReference type="CDD" id="cd11058">
    <property type="entry name" value="CYP60B-like"/>
    <property type="match status" value="1"/>
</dbReference>
<dbReference type="EMBL" id="JASNWA010000007">
    <property type="protein sequence ID" value="KAK3173058.1"/>
    <property type="molecule type" value="Genomic_DNA"/>
</dbReference>
<evidence type="ECO:0000256" key="3">
    <source>
        <dbReference type="ARBA" id="ARBA00022617"/>
    </source>
</evidence>
<dbReference type="GO" id="GO:0007064">
    <property type="term" value="P:mitotic sister chromatid cohesion"/>
    <property type="evidence" value="ECO:0007669"/>
    <property type="project" value="InterPro"/>
</dbReference>
<protein>
    <recommendedName>
        <fullName evidence="9">Cytochrome P450</fullName>
    </recommendedName>
</protein>
<dbReference type="PANTHER" id="PTHR24305:SF210">
    <property type="entry name" value="CYTOCHROME P450 MONOOXYGENASE ASQL-RELATED"/>
    <property type="match status" value="1"/>
</dbReference>
<proteinExistence type="inferred from homology"/>
<dbReference type="Proteomes" id="UP001276659">
    <property type="component" value="Unassembled WGS sequence"/>
</dbReference>
<evidence type="ECO:0000256" key="4">
    <source>
        <dbReference type="ARBA" id="ARBA00022723"/>
    </source>
</evidence>
<evidence type="ECO:0000313" key="8">
    <source>
        <dbReference type="Proteomes" id="UP001276659"/>
    </source>
</evidence>
<dbReference type="InterPro" id="IPR001128">
    <property type="entry name" value="Cyt_P450"/>
</dbReference>
<comment type="caution">
    <text evidence="7">The sequence shown here is derived from an EMBL/GenBank/DDBJ whole genome shotgun (WGS) entry which is preliminary data.</text>
</comment>